<comment type="caution">
    <text evidence="3">The sequence shown here is derived from an EMBL/GenBank/DDBJ whole genome shotgun (WGS) entry which is preliminary data.</text>
</comment>
<sequence length="146" mass="16132">MALITRSSLFIVVIVISSCLVSKGDSKTEGLRHVWENCVGYLSGRVSEVSPECCGAYVKTYETDATSLCPLFRSRCKTSLSTKTRVLSLDPICGGYNGTYPLLPLCPRAPEDVDCIGELTKFFENEKFRYGGGEVPETFPRPFQDL</sequence>
<feature type="domain" description="Bifunctional inhibitor/plant lipid transfer protein/seed storage helical" evidence="2">
    <location>
        <begin position="35"/>
        <end position="95"/>
    </location>
</feature>
<evidence type="ECO:0000313" key="4">
    <source>
        <dbReference type="Proteomes" id="UP000188268"/>
    </source>
</evidence>
<dbReference type="InterPro" id="IPR036312">
    <property type="entry name" value="Bifun_inhib/LTP/seed_sf"/>
</dbReference>
<dbReference type="AlphaFoldDB" id="A0A1R3GTT9"/>
<dbReference type="Gramene" id="OMO61525">
    <property type="protein sequence ID" value="OMO61525"/>
    <property type="gene ID" value="CCACVL1_23452"/>
</dbReference>
<dbReference type="InterPro" id="IPR016140">
    <property type="entry name" value="Bifunc_inhib/LTP/seed_store"/>
</dbReference>
<dbReference type="PROSITE" id="PS51257">
    <property type="entry name" value="PROKAR_LIPOPROTEIN"/>
    <property type="match status" value="1"/>
</dbReference>
<feature type="signal peptide" evidence="1">
    <location>
        <begin position="1"/>
        <end position="26"/>
    </location>
</feature>
<reference evidence="3 4" key="1">
    <citation type="submission" date="2013-09" db="EMBL/GenBank/DDBJ databases">
        <title>Corchorus capsularis genome sequencing.</title>
        <authorList>
            <person name="Alam M."/>
            <person name="Haque M.S."/>
            <person name="Islam M.S."/>
            <person name="Emdad E.M."/>
            <person name="Islam M.M."/>
            <person name="Ahmed B."/>
            <person name="Halim A."/>
            <person name="Hossen Q.M.M."/>
            <person name="Hossain M.Z."/>
            <person name="Ahmed R."/>
            <person name="Khan M.M."/>
            <person name="Islam R."/>
            <person name="Rashid M.M."/>
            <person name="Khan S.A."/>
            <person name="Rahman M.S."/>
            <person name="Alam M."/>
        </authorList>
    </citation>
    <scope>NUCLEOTIDE SEQUENCE [LARGE SCALE GENOMIC DNA]</scope>
    <source>
        <strain evidence="4">cv. CVL-1</strain>
        <tissue evidence="3">Whole seedling</tissue>
    </source>
</reference>
<dbReference type="Pfam" id="PF14368">
    <property type="entry name" value="LTP_2"/>
    <property type="match status" value="1"/>
</dbReference>
<evidence type="ECO:0000256" key="1">
    <source>
        <dbReference type="SAM" id="SignalP"/>
    </source>
</evidence>
<organism evidence="3 4">
    <name type="scientific">Corchorus capsularis</name>
    <name type="common">Jute</name>
    <dbReference type="NCBI Taxonomy" id="210143"/>
    <lineage>
        <taxon>Eukaryota</taxon>
        <taxon>Viridiplantae</taxon>
        <taxon>Streptophyta</taxon>
        <taxon>Embryophyta</taxon>
        <taxon>Tracheophyta</taxon>
        <taxon>Spermatophyta</taxon>
        <taxon>Magnoliopsida</taxon>
        <taxon>eudicotyledons</taxon>
        <taxon>Gunneridae</taxon>
        <taxon>Pentapetalae</taxon>
        <taxon>rosids</taxon>
        <taxon>malvids</taxon>
        <taxon>Malvales</taxon>
        <taxon>Malvaceae</taxon>
        <taxon>Grewioideae</taxon>
        <taxon>Apeibeae</taxon>
        <taxon>Corchorus</taxon>
    </lineage>
</organism>
<evidence type="ECO:0000313" key="3">
    <source>
        <dbReference type="EMBL" id="OMO61525.1"/>
    </source>
</evidence>
<dbReference type="OrthoDB" id="10311107at2759"/>
<gene>
    <name evidence="3" type="ORF">CCACVL1_23452</name>
</gene>
<evidence type="ECO:0000259" key="2">
    <source>
        <dbReference type="Pfam" id="PF14368"/>
    </source>
</evidence>
<keyword evidence="4" id="KW-1185">Reference proteome</keyword>
<dbReference type="EMBL" id="AWWV01013431">
    <property type="protein sequence ID" value="OMO61525.1"/>
    <property type="molecule type" value="Genomic_DNA"/>
</dbReference>
<dbReference type="SUPFAM" id="SSF47699">
    <property type="entry name" value="Bifunctional inhibitor/lipid-transfer protein/seed storage 2S albumin"/>
    <property type="match status" value="1"/>
</dbReference>
<dbReference type="Proteomes" id="UP000188268">
    <property type="component" value="Unassembled WGS sequence"/>
</dbReference>
<protein>
    <submittedName>
        <fullName evidence="3">Xylogen-like protein 10</fullName>
    </submittedName>
</protein>
<proteinExistence type="predicted"/>
<accession>A0A1R3GTT9</accession>
<name>A0A1R3GTT9_COCAP</name>
<feature type="chain" id="PRO_5012210020" evidence="1">
    <location>
        <begin position="27"/>
        <end position="146"/>
    </location>
</feature>
<keyword evidence="1" id="KW-0732">Signal</keyword>